<sequence length="141" mass="15526">MALPNAFLLNPPEASMVPSMSDKDVLSTADLKSCLHDTLTSNPQVQGLHKVTIAAHTVLTQVSAFKPRAIVPYFTGKLPALNEIAGFLDRGFQRAVVDKVFYNGSGLYEVLFLQQKAKRFLSIHPLLFSVVKLFMCFLGSQ</sequence>
<protein>
    <submittedName>
        <fullName evidence="1">Uncharacterized protein</fullName>
    </submittedName>
</protein>
<evidence type="ECO:0000313" key="2">
    <source>
        <dbReference type="Proteomes" id="UP000886520"/>
    </source>
</evidence>
<dbReference type="Proteomes" id="UP000886520">
    <property type="component" value="Chromosome 19"/>
</dbReference>
<keyword evidence="2" id="KW-1185">Reference proteome</keyword>
<dbReference type="EMBL" id="JABFUD020000019">
    <property type="protein sequence ID" value="KAI5065736.1"/>
    <property type="molecule type" value="Genomic_DNA"/>
</dbReference>
<accession>A0A9D4UD20</accession>
<comment type="caution">
    <text evidence="1">The sequence shown here is derived from an EMBL/GenBank/DDBJ whole genome shotgun (WGS) entry which is preliminary data.</text>
</comment>
<gene>
    <name evidence="1" type="ORF">GOP47_0020431</name>
</gene>
<name>A0A9D4UD20_ADICA</name>
<evidence type="ECO:0000313" key="1">
    <source>
        <dbReference type="EMBL" id="KAI5065736.1"/>
    </source>
</evidence>
<dbReference type="AlphaFoldDB" id="A0A9D4UD20"/>
<organism evidence="1 2">
    <name type="scientific">Adiantum capillus-veneris</name>
    <name type="common">Maidenhair fern</name>
    <dbReference type="NCBI Taxonomy" id="13818"/>
    <lineage>
        <taxon>Eukaryota</taxon>
        <taxon>Viridiplantae</taxon>
        <taxon>Streptophyta</taxon>
        <taxon>Embryophyta</taxon>
        <taxon>Tracheophyta</taxon>
        <taxon>Polypodiopsida</taxon>
        <taxon>Polypodiidae</taxon>
        <taxon>Polypodiales</taxon>
        <taxon>Pteridineae</taxon>
        <taxon>Pteridaceae</taxon>
        <taxon>Vittarioideae</taxon>
        <taxon>Adiantum</taxon>
    </lineage>
</organism>
<dbReference type="OrthoDB" id="1973059at2759"/>
<reference evidence="1" key="1">
    <citation type="submission" date="2021-01" db="EMBL/GenBank/DDBJ databases">
        <title>Adiantum capillus-veneris genome.</title>
        <authorList>
            <person name="Fang Y."/>
            <person name="Liao Q."/>
        </authorList>
    </citation>
    <scope>NUCLEOTIDE SEQUENCE</scope>
    <source>
        <strain evidence="1">H3</strain>
        <tissue evidence="1">Leaf</tissue>
    </source>
</reference>
<proteinExistence type="predicted"/>